<sequence length="252" mass="29053">MTHANLKLCKPQPGQSWSSAQLTSVTPCLEKLGADERVEWALDFLPGNPILTSSFGAQSAVLLHLVTRHRPDIPVVLIDTGYLFPETYEFIDRLQTRLGLNLKIFSAEISPAWQEKRWGKMWEQGKDGIERYNQLNKVEPMARALRELDAGTWFSGLRRSQSDSRRHIGVVQRHNRVVKVHPLADWTDRDVHQYLKKHDLPYHPLWDQGYVSIGDHHTSRPLSAVNSEEEARFFGLVRECGLHEPERYRDQA</sequence>
<dbReference type="NCBIfam" id="TIGR02057">
    <property type="entry name" value="PAPS_reductase"/>
    <property type="match status" value="1"/>
</dbReference>
<dbReference type="EMBL" id="VYXP01000001">
    <property type="protein sequence ID" value="KAA9134008.1"/>
    <property type="molecule type" value="Genomic_DNA"/>
</dbReference>
<dbReference type="InterPro" id="IPR014729">
    <property type="entry name" value="Rossmann-like_a/b/a_fold"/>
</dbReference>
<comment type="caution">
    <text evidence="3">Lacks conserved residue(s) required for the propagation of feature annotation.</text>
</comment>
<keyword evidence="3" id="KW-0963">Cytoplasm</keyword>
<gene>
    <name evidence="3" type="primary">cysH</name>
    <name evidence="5" type="ORF">F3N42_00190</name>
</gene>
<dbReference type="HAMAP" id="MF_00063">
    <property type="entry name" value="CysH"/>
    <property type="match status" value="1"/>
</dbReference>
<comment type="pathway">
    <text evidence="3">Sulfur metabolism; hydrogen sulfide biosynthesis; sulfite from sulfate: step 3/3.</text>
</comment>
<dbReference type="NCBIfam" id="NF002537">
    <property type="entry name" value="PRK02090.1"/>
    <property type="match status" value="1"/>
</dbReference>
<evidence type="ECO:0000256" key="3">
    <source>
        <dbReference type="HAMAP-Rule" id="MF_00063"/>
    </source>
</evidence>
<evidence type="ECO:0000259" key="4">
    <source>
        <dbReference type="Pfam" id="PF01507"/>
    </source>
</evidence>
<organism evidence="5 6">
    <name type="scientific">Marinihelvus fidelis</name>
    <dbReference type="NCBI Taxonomy" id="2613842"/>
    <lineage>
        <taxon>Bacteria</taxon>
        <taxon>Pseudomonadati</taxon>
        <taxon>Pseudomonadota</taxon>
        <taxon>Gammaproteobacteria</taxon>
        <taxon>Chromatiales</taxon>
        <taxon>Wenzhouxiangellaceae</taxon>
        <taxon>Marinihelvus</taxon>
    </lineage>
</organism>
<evidence type="ECO:0000313" key="6">
    <source>
        <dbReference type="Proteomes" id="UP000325372"/>
    </source>
</evidence>
<feature type="domain" description="Phosphoadenosine phosphosulphate reductase" evidence="4">
    <location>
        <begin position="49"/>
        <end position="221"/>
    </location>
</feature>
<dbReference type="GO" id="GO:0005737">
    <property type="term" value="C:cytoplasm"/>
    <property type="evidence" value="ECO:0007669"/>
    <property type="project" value="UniProtKB-SubCell"/>
</dbReference>
<dbReference type="UniPathway" id="UPA00140">
    <property type="reaction ID" value="UER00206"/>
</dbReference>
<feature type="active site" description="Nucleophile; cysteine thiosulfonate intermediate" evidence="3">
    <location>
        <position position="240"/>
    </location>
</feature>
<dbReference type="PANTHER" id="PTHR46509:SF1">
    <property type="entry name" value="PHOSPHOADENOSINE PHOSPHOSULFATE REDUCTASE"/>
    <property type="match status" value="1"/>
</dbReference>
<dbReference type="Gene3D" id="3.40.50.620">
    <property type="entry name" value="HUPs"/>
    <property type="match status" value="1"/>
</dbReference>
<dbReference type="InterPro" id="IPR002500">
    <property type="entry name" value="PAPS_reduct_dom"/>
</dbReference>
<dbReference type="GO" id="GO:0019379">
    <property type="term" value="P:sulfate assimilation, phosphoadenylyl sulfate reduction by phosphoadenylyl-sulfate reductase (thioredoxin)"/>
    <property type="evidence" value="ECO:0007669"/>
    <property type="project" value="UniProtKB-UniRule"/>
</dbReference>
<comment type="function">
    <text evidence="3">Catalyzes the formation of sulfite from phosphoadenosine 5'-phosphosulfate (PAPS) using thioredoxin as an electron donor.</text>
</comment>
<dbReference type="InterPro" id="IPR004511">
    <property type="entry name" value="PAPS/APS_Rdtase"/>
</dbReference>
<dbReference type="PIRSF" id="PIRSF000857">
    <property type="entry name" value="PAPS_reductase"/>
    <property type="match status" value="1"/>
</dbReference>
<dbReference type="InterPro" id="IPR011800">
    <property type="entry name" value="PAPS_reductase_CysH"/>
</dbReference>
<comment type="caution">
    <text evidence="5">The sequence shown here is derived from an EMBL/GenBank/DDBJ whole genome shotgun (WGS) entry which is preliminary data.</text>
</comment>
<dbReference type="CDD" id="cd23945">
    <property type="entry name" value="PAPS_reductase"/>
    <property type="match status" value="1"/>
</dbReference>
<dbReference type="GO" id="GO:0004604">
    <property type="term" value="F:phosphoadenylyl-sulfate reductase (thioredoxin) activity"/>
    <property type="evidence" value="ECO:0007669"/>
    <property type="project" value="UniProtKB-UniRule"/>
</dbReference>
<dbReference type="Proteomes" id="UP000325372">
    <property type="component" value="Unassembled WGS sequence"/>
</dbReference>
<comment type="catalytic activity">
    <reaction evidence="3">
        <text>[thioredoxin]-disulfide + sulfite + adenosine 3',5'-bisphosphate + 2 H(+) = [thioredoxin]-dithiol + 3'-phosphoadenylyl sulfate</text>
        <dbReference type="Rhea" id="RHEA:11724"/>
        <dbReference type="Rhea" id="RHEA-COMP:10698"/>
        <dbReference type="Rhea" id="RHEA-COMP:10700"/>
        <dbReference type="ChEBI" id="CHEBI:15378"/>
        <dbReference type="ChEBI" id="CHEBI:17359"/>
        <dbReference type="ChEBI" id="CHEBI:29950"/>
        <dbReference type="ChEBI" id="CHEBI:50058"/>
        <dbReference type="ChEBI" id="CHEBI:58339"/>
        <dbReference type="ChEBI" id="CHEBI:58343"/>
        <dbReference type="EC" id="1.8.4.8"/>
    </reaction>
</comment>
<dbReference type="PANTHER" id="PTHR46509">
    <property type="entry name" value="PHOSPHOADENOSINE PHOSPHOSULFATE REDUCTASE"/>
    <property type="match status" value="1"/>
</dbReference>
<comment type="similarity">
    <text evidence="1 3">Belongs to the PAPS reductase family. CysH subfamily.</text>
</comment>
<keyword evidence="2 3" id="KW-0560">Oxidoreductase</keyword>
<keyword evidence="6" id="KW-1185">Reference proteome</keyword>
<dbReference type="NCBIfam" id="TIGR00434">
    <property type="entry name" value="cysH"/>
    <property type="match status" value="1"/>
</dbReference>
<proteinExistence type="inferred from homology"/>
<reference evidence="5 6" key="1">
    <citation type="submission" date="2019-09" db="EMBL/GenBank/DDBJ databases">
        <title>Wenzhouxiangella sp. Genome sequencing and assembly.</title>
        <authorList>
            <person name="Zhang R."/>
        </authorList>
    </citation>
    <scope>NUCLEOTIDE SEQUENCE [LARGE SCALE GENOMIC DNA]</scope>
    <source>
        <strain evidence="5 6">W260</strain>
    </source>
</reference>
<evidence type="ECO:0000256" key="1">
    <source>
        <dbReference type="ARBA" id="ARBA00009732"/>
    </source>
</evidence>
<dbReference type="SUPFAM" id="SSF52402">
    <property type="entry name" value="Adenine nucleotide alpha hydrolases-like"/>
    <property type="match status" value="1"/>
</dbReference>
<evidence type="ECO:0000313" key="5">
    <source>
        <dbReference type="EMBL" id="KAA9134008.1"/>
    </source>
</evidence>
<dbReference type="EC" id="1.8.4.8" evidence="3"/>
<dbReference type="GO" id="GO:0070814">
    <property type="term" value="P:hydrogen sulfide biosynthetic process"/>
    <property type="evidence" value="ECO:0007669"/>
    <property type="project" value="UniProtKB-UniRule"/>
</dbReference>
<accession>A0A5N0THP6</accession>
<evidence type="ECO:0000256" key="2">
    <source>
        <dbReference type="ARBA" id="ARBA00023002"/>
    </source>
</evidence>
<protein>
    <recommendedName>
        <fullName evidence="3">Phosphoadenosine 5'-phosphosulfate reductase</fullName>
        <shortName evidence="3">PAPS reductase</shortName>
        <ecNumber evidence="3">1.8.4.8</ecNumber>
    </recommendedName>
    <alternativeName>
        <fullName evidence="3">3'-phosphoadenylylsulfate reductase</fullName>
    </alternativeName>
    <alternativeName>
        <fullName evidence="3">PAPS reductase, thioredoxin dependent</fullName>
    </alternativeName>
    <alternativeName>
        <fullName evidence="3">PAPS sulfotransferase</fullName>
    </alternativeName>
    <alternativeName>
        <fullName evidence="3">PAdoPS reductase</fullName>
    </alternativeName>
</protein>
<name>A0A5N0THP6_9GAMM</name>
<comment type="subcellular location">
    <subcellularLocation>
        <location evidence="3">Cytoplasm</location>
    </subcellularLocation>
</comment>
<dbReference type="Pfam" id="PF01507">
    <property type="entry name" value="PAPS_reduct"/>
    <property type="match status" value="1"/>
</dbReference>
<dbReference type="AlphaFoldDB" id="A0A5N0THP6"/>